<accession>A0A507FLY1</accession>
<dbReference type="FunFam" id="1.10.10.1590:FF:000001">
    <property type="entry name" value="NADH-quinone oxidoreductase subunit E"/>
    <property type="match status" value="1"/>
</dbReference>
<dbReference type="NCBIfam" id="NF005725">
    <property type="entry name" value="PRK07539.1-5"/>
    <property type="match status" value="1"/>
</dbReference>
<feature type="binding site" evidence="9">
    <location>
        <position position="173"/>
    </location>
    <ligand>
        <name>[2Fe-2S] cluster</name>
        <dbReference type="ChEBI" id="CHEBI:190135"/>
    </ligand>
</feature>
<proteinExistence type="inferred from homology"/>
<keyword evidence="2 9" id="KW-0001">2Fe-2S</keyword>
<feature type="compositionally biased region" description="Polar residues" evidence="10">
    <location>
        <begin position="212"/>
        <end position="232"/>
    </location>
</feature>
<dbReference type="FunFam" id="3.40.30.10:FF:000022">
    <property type="entry name" value="NADH dehydrogenase flavoprotein 2, mitochondrial"/>
    <property type="match status" value="1"/>
</dbReference>
<comment type="cofactor">
    <cofactor evidence="9">
        <name>[2Fe-2S] cluster</name>
        <dbReference type="ChEBI" id="CHEBI:190135"/>
    </cofactor>
    <text evidence="9">Binds 1 [2Fe-2S] cluster.</text>
</comment>
<evidence type="ECO:0000256" key="1">
    <source>
        <dbReference type="ARBA" id="ARBA00010643"/>
    </source>
</evidence>
<dbReference type="Gene3D" id="1.10.10.1590">
    <property type="entry name" value="NADH-quinone oxidoreductase subunit E"/>
    <property type="match status" value="1"/>
</dbReference>
<keyword evidence="12" id="KW-1185">Reference proteome</keyword>
<evidence type="ECO:0000256" key="5">
    <source>
        <dbReference type="ARBA" id="ARBA00023004"/>
    </source>
</evidence>
<dbReference type="InterPro" id="IPR036249">
    <property type="entry name" value="Thioredoxin-like_sf"/>
</dbReference>
<dbReference type="GO" id="GO:0098796">
    <property type="term" value="C:membrane protein complex"/>
    <property type="evidence" value="ECO:0007669"/>
    <property type="project" value="UniProtKB-ARBA"/>
</dbReference>
<dbReference type="NCBIfam" id="TIGR01958">
    <property type="entry name" value="nuoE_fam"/>
    <property type="match status" value="1"/>
</dbReference>
<dbReference type="EMBL" id="QEAP01000047">
    <property type="protein sequence ID" value="TPX76438.1"/>
    <property type="molecule type" value="Genomic_DNA"/>
</dbReference>
<dbReference type="GO" id="GO:0006120">
    <property type="term" value="P:mitochondrial electron transport, NADH to ubiquinone"/>
    <property type="evidence" value="ECO:0007669"/>
    <property type="project" value="UniProtKB-ARBA"/>
</dbReference>
<dbReference type="InterPro" id="IPR042128">
    <property type="entry name" value="NuoE_dom"/>
</dbReference>
<dbReference type="CDD" id="cd03064">
    <property type="entry name" value="TRX_Fd_NuoE"/>
    <property type="match status" value="1"/>
</dbReference>
<keyword evidence="4" id="KW-1278">Translocase</keyword>
<dbReference type="GO" id="GO:0008137">
    <property type="term" value="F:NADH dehydrogenase (ubiquinone) activity"/>
    <property type="evidence" value="ECO:0007669"/>
    <property type="project" value="UniProtKB-ARBA"/>
</dbReference>
<evidence type="ECO:0000256" key="6">
    <source>
        <dbReference type="ARBA" id="ARBA00023014"/>
    </source>
</evidence>
<comment type="caution">
    <text evidence="11">The sequence shown here is derived from an EMBL/GenBank/DDBJ whole genome shotgun (WGS) entry which is preliminary data.</text>
</comment>
<feature type="region of interest" description="Disordered" evidence="10">
    <location>
        <begin position="206"/>
        <end position="243"/>
    </location>
</feature>
<evidence type="ECO:0000313" key="12">
    <source>
        <dbReference type="Proteomes" id="UP000320333"/>
    </source>
</evidence>
<evidence type="ECO:0000256" key="10">
    <source>
        <dbReference type="SAM" id="MobiDB-lite"/>
    </source>
</evidence>
<dbReference type="OrthoDB" id="10254187at2759"/>
<evidence type="ECO:0000256" key="4">
    <source>
        <dbReference type="ARBA" id="ARBA00022967"/>
    </source>
</evidence>
<keyword evidence="6 9" id="KW-0411">Iron-sulfur</keyword>
<feature type="binding site" evidence="9">
    <location>
        <position position="133"/>
    </location>
    <ligand>
        <name>[2Fe-2S] cluster</name>
        <dbReference type="ChEBI" id="CHEBI:190135"/>
    </ligand>
</feature>
<evidence type="ECO:0000256" key="2">
    <source>
        <dbReference type="ARBA" id="ARBA00022714"/>
    </source>
</evidence>
<evidence type="ECO:0000256" key="8">
    <source>
        <dbReference type="ARBA" id="ARBA00034078"/>
    </source>
</evidence>
<dbReference type="Gene3D" id="3.40.30.10">
    <property type="entry name" value="Glutaredoxin"/>
    <property type="match status" value="1"/>
</dbReference>
<evidence type="ECO:0000313" key="11">
    <source>
        <dbReference type="EMBL" id="TPX76438.1"/>
    </source>
</evidence>
<dbReference type="GO" id="GO:1902494">
    <property type="term" value="C:catalytic complex"/>
    <property type="evidence" value="ECO:0007669"/>
    <property type="project" value="UniProtKB-ARBA"/>
</dbReference>
<keyword evidence="7" id="KW-0520">NAD</keyword>
<dbReference type="GO" id="GO:0016491">
    <property type="term" value="F:oxidoreductase activity"/>
    <property type="evidence" value="ECO:0007669"/>
    <property type="project" value="InterPro"/>
</dbReference>
<keyword evidence="5 9" id="KW-0408">Iron</keyword>
<gene>
    <name evidence="11" type="ORF">CcCBS67573_g02309</name>
</gene>
<comment type="similarity">
    <text evidence="1">Belongs to the complex I 24 kDa subunit family.</text>
</comment>
<dbReference type="SUPFAM" id="SSF52833">
    <property type="entry name" value="Thioredoxin-like"/>
    <property type="match status" value="1"/>
</dbReference>
<feature type="binding site" evidence="9">
    <location>
        <position position="128"/>
    </location>
    <ligand>
        <name>[2Fe-2S] cluster</name>
        <dbReference type="ChEBI" id="CHEBI:190135"/>
    </ligand>
</feature>
<dbReference type="GO" id="GO:0051537">
    <property type="term" value="F:2 iron, 2 sulfur cluster binding"/>
    <property type="evidence" value="ECO:0007669"/>
    <property type="project" value="UniProtKB-KW"/>
</dbReference>
<dbReference type="PANTHER" id="PTHR10371:SF3">
    <property type="entry name" value="NADH DEHYDROGENASE [UBIQUINONE] FLAVOPROTEIN 2, MITOCHONDRIAL"/>
    <property type="match status" value="1"/>
</dbReference>
<protein>
    <submittedName>
        <fullName evidence="11">Uncharacterized protein</fullName>
    </submittedName>
</protein>
<comment type="cofactor">
    <cofactor evidence="8">
        <name>[2Fe-2S] cluster</name>
        <dbReference type="ChEBI" id="CHEBI:190135"/>
    </cofactor>
</comment>
<dbReference type="Proteomes" id="UP000320333">
    <property type="component" value="Unassembled WGS sequence"/>
</dbReference>
<dbReference type="AlphaFoldDB" id="A0A507FLY1"/>
<dbReference type="PANTHER" id="PTHR10371">
    <property type="entry name" value="NADH DEHYDROGENASE UBIQUINONE FLAVOPROTEIN 2, MITOCHONDRIAL"/>
    <property type="match status" value="1"/>
</dbReference>
<dbReference type="GO" id="GO:0046872">
    <property type="term" value="F:metal ion binding"/>
    <property type="evidence" value="ECO:0007669"/>
    <property type="project" value="UniProtKB-KW"/>
</dbReference>
<name>A0A507FLY1_9FUNG</name>
<keyword evidence="3 9" id="KW-0479">Metal-binding</keyword>
<dbReference type="GO" id="GO:0005743">
    <property type="term" value="C:mitochondrial inner membrane"/>
    <property type="evidence" value="ECO:0007669"/>
    <property type="project" value="UniProtKB-ARBA"/>
</dbReference>
<dbReference type="STRING" id="246404.A0A507FLY1"/>
<evidence type="ECO:0000256" key="3">
    <source>
        <dbReference type="ARBA" id="ARBA00022723"/>
    </source>
</evidence>
<dbReference type="PIRSF" id="PIRSF000216">
    <property type="entry name" value="NADH_DH_24kDa"/>
    <property type="match status" value="1"/>
</dbReference>
<organism evidence="11 12">
    <name type="scientific">Chytriomyces confervae</name>
    <dbReference type="NCBI Taxonomy" id="246404"/>
    <lineage>
        <taxon>Eukaryota</taxon>
        <taxon>Fungi</taxon>
        <taxon>Fungi incertae sedis</taxon>
        <taxon>Chytridiomycota</taxon>
        <taxon>Chytridiomycota incertae sedis</taxon>
        <taxon>Chytridiomycetes</taxon>
        <taxon>Chytridiales</taxon>
        <taxon>Chytriomycetaceae</taxon>
        <taxon>Chytriomyces</taxon>
    </lineage>
</organism>
<evidence type="ECO:0000256" key="9">
    <source>
        <dbReference type="PIRSR" id="PIRSR000216-1"/>
    </source>
</evidence>
<dbReference type="Pfam" id="PF01257">
    <property type="entry name" value="2Fe-2S_thioredx"/>
    <property type="match status" value="1"/>
</dbReference>
<reference evidence="11 12" key="1">
    <citation type="journal article" date="2019" name="Sci. Rep.">
        <title>Comparative genomics of chytrid fungi reveal insights into the obligate biotrophic and pathogenic lifestyle of Synchytrium endobioticum.</title>
        <authorList>
            <person name="van de Vossenberg B.T.L.H."/>
            <person name="Warris S."/>
            <person name="Nguyen H.D.T."/>
            <person name="van Gent-Pelzer M.P.E."/>
            <person name="Joly D.L."/>
            <person name="van de Geest H.C."/>
            <person name="Bonants P.J.M."/>
            <person name="Smith D.S."/>
            <person name="Levesque C.A."/>
            <person name="van der Lee T.A.J."/>
        </authorList>
    </citation>
    <scope>NUCLEOTIDE SEQUENCE [LARGE SCALE GENOMIC DNA]</scope>
    <source>
        <strain evidence="11 12">CBS 675.73</strain>
    </source>
</reference>
<sequence length="243" mass="26732">MFARSLLALRAAPLSHTRGLQTTAPRLSDHVFLHRNTPENNESIPFEFNSENIKRAAEIIAKYPTQYKKGAVIPLLDLGQRQHGFTSISVMNHVAKLLEMPPMRVYEVATFYTMFNREPVGKYFLQVCTTTPCQLCNSDAILDAVEKNLGIKVGETTKDKMFTLVEVECAGACSNAPVLAVNDDYYEDLTPEATVKILEDLKAGRKPAKLGPQSSRQTSEPITGLTSLTSEPTGPGFGLQKGL</sequence>
<evidence type="ECO:0000256" key="7">
    <source>
        <dbReference type="ARBA" id="ARBA00023027"/>
    </source>
</evidence>
<dbReference type="InterPro" id="IPR002023">
    <property type="entry name" value="NuoE-like"/>
</dbReference>
<feature type="binding site" evidence="9">
    <location>
        <position position="169"/>
    </location>
    <ligand>
        <name>[2Fe-2S] cluster</name>
        <dbReference type="ChEBI" id="CHEBI:190135"/>
    </ligand>
</feature>
<dbReference type="InterPro" id="IPR041921">
    <property type="entry name" value="NuoE_N"/>
</dbReference>